<dbReference type="PANTHER" id="PTHR42951">
    <property type="entry name" value="METALLO-BETA-LACTAMASE DOMAIN-CONTAINING"/>
    <property type="match status" value="1"/>
</dbReference>
<sequence length="222" mass="24165">MSAIEVYPVRLGIAYAYLVRQDGTILIDTRYPGSEEAILDAAKERGIEPGDIRLILLTHGHGDHAGSAQRLREMTGAKVAIHRDDAEKLRNGYQGLLHPTGLSGRFMRALLGGEKKARFPPVEPDILISERFDLREFGIDGAVIPTPGHTPGSVSVCLASGDAIVGDAIMPSIPFEKPGLPFFADDINETKRSIGIILAWRPARIHTGHGGPFLPDDLKKYR</sequence>
<comment type="caution">
    <text evidence="2">The sequence shown here is derived from an EMBL/GenBank/DDBJ whole genome shotgun (WGS) entry which is preliminary data.</text>
</comment>
<evidence type="ECO:0000313" key="2">
    <source>
        <dbReference type="EMBL" id="NVO67386.1"/>
    </source>
</evidence>
<dbReference type="EMBL" id="JABXWR010000001">
    <property type="protein sequence ID" value="NVO67386.1"/>
    <property type="molecule type" value="Genomic_DNA"/>
</dbReference>
<keyword evidence="3" id="KW-1185">Reference proteome</keyword>
<dbReference type="Pfam" id="PF00753">
    <property type="entry name" value="Lactamase_B"/>
    <property type="match status" value="1"/>
</dbReference>
<gene>
    <name evidence="2" type="ORF">HWN36_08730</name>
</gene>
<dbReference type="AlphaFoldDB" id="A0A7K4HQ49"/>
<dbReference type="InterPro" id="IPR050855">
    <property type="entry name" value="NDM-1-like"/>
</dbReference>
<dbReference type="InterPro" id="IPR036866">
    <property type="entry name" value="RibonucZ/Hydroxyglut_hydro"/>
</dbReference>
<evidence type="ECO:0000313" key="3">
    <source>
        <dbReference type="Proteomes" id="UP000570823"/>
    </source>
</evidence>
<dbReference type="InterPro" id="IPR001279">
    <property type="entry name" value="Metallo-B-lactamas"/>
</dbReference>
<dbReference type="Proteomes" id="UP000570823">
    <property type="component" value="Unassembled WGS sequence"/>
</dbReference>
<dbReference type="GO" id="GO:0016787">
    <property type="term" value="F:hydrolase activity"/>
    <property type="evidence" value="ECO:0007669"/>
    <property type="project" value="UniProtKB-KW"/>
</dbReference>
<dbReference type="Gene3D" id="3.60.15.10">
    <property type="entry name" value="Ribonuclease Z/Hydroxyacylglutathione hydrolase-like"/>
    <property type="match status" value="1"/>
</dbReference>
<feature type="domain" description="Metallo-beta-lactamase" evidence="1">
    <location>
        <begin position="13"/>
        <end position="209"/>
    </location>
</feature>
<proteinExistence type="predicted"/>
<keyword evidence="2" id="KW-0378">Hydrolase</keyword>
<accession>A0A7K4HQ49</accession>
<reference evidence="2 3" key="1">
    <citation type="submission" date="2020-06" db="EMBL/GenBank/DDBJ databases">
        <title>Methanofollis fontis sp. nov., a methanogen isolated from marine sediments near a cold seep at Four-Way Closure Ridge offshore southwestern Taiwan.</title>
        <authorList>
            <person name="Chen S.-C."/>
            <person name="Teng N.-H."/>
            <person name="Lin Y.-S."/>
            <person name="Lai M.-C."/>
            <person name="Chen H.-H."/>
            <person name="Wang C.-C."/>
        </authorList>
    </citation>
    <scope>NUCLEOTIDE SEQUENCE [LARGE SCALE GENOMIC DNA]</scope>
    <source>
        <strain evidence="2 3">DSM 2702</strain>
    </source>
</reference>
<organism evidence="2 3">
    <name type="scientific">Methanofollis tationis</name>
    <dbReference type="NCBI Taxonomy" id="81417"/>
    <lineage>
        <taxon>Archaea</taxon>
        <taxon>Methanobacteriati</taxon>
        <taxon>Methanobacteriota</taxon>
        <taxon>Stenosarchaea group</taxon>
        <taxon>Methanomicrobia</taxon>
        <taxon>Methanomicrobiales</taxon>
        <taxon>Methanomicrobiaceae</taxon>
        <taxon>Methanofollis</taxon>
    </lineage>
</organism>
<evidence type="ECO:0000259" key="1">
    <source>
        <dbReference type="SMART" id="SM00849"/>
    </source>
</evidence>
<dbReference type="CDD" id="cd07721">
    <property type="entry name" value="yflN-like_MBL-fold"/>
    <property type="match status" value="1"/>
</dbReference>
<dbReference type="OrthoDB" id="197151at2157"/>
<dbReference type="SUPFAM" id="SSF56281">
    <property type="entry name" value="Metallo-hydrolase/oxidoreductase"/>
    <property type="match status" value="1"/>
</dbReference>
<protein>
    <submittedName>
        <fullName evidence="2">MBL fold metallo-hydrolase</fullName>
    </submittedName>
</protein>
<dbReference type="PANTHER" id="PTHR42951:SF17">
    <property type="entry name" value="METALLO-BETA-LACTAMASE DOMAIN-CONTAINING PROTEIN"/>
    <property type="match status" value="1"/>
</dbReference>
<dbReference type="RefSeq" id="WP_176788981.1">
    <property type="nucleotide sequence ID" value="NZ_JABXWR010000001.1"/>
</dbReference>
<name>A0A7K4HQ49_9EURY</name>
<dbReference type="SMART" id="SM00849">
    <property type="entry name" value="Lactamase_B"/>
    <property type="match status" value="1"/>
</dbReference>